<reference evidence="2" key="1">
    <citation type="submission" date="2017-07" db="EMBL/GenBank/DDBJ databases">
        <authorList>
            <person name="Mikheyev A."/>
            <person name="Grau M."/>
        </authorList>
    </citation>
    <scope>NUCLEOTIDE SEQUENCE</scope>
    <source>
        <tissue evidence="2">Venom_gland</tissue>
    </source>
</reference>
<accession>A0A2D4NR76</accession>
<protein>
    <submittedName>
        <fullName evidence="2">Uncharacterized protein</fullName>
    </submittedName>
</protein>
<dbReference type="EMBL" id="IACN01014564">
    <property type="protein sequence ID" value="LAB48234.1"/>
    <property type="molecule type" value="Transcribed_RNA"/>
</dbReference>
<feature type="region of interest" description="Disordered" evidence="1">
    <location>
        <begin position="51"/>
        <end position="97"/>
    </location>
</feature>
<reference evidence="2" key="2">
    <citation type="submission" date="2017-11" db="EMBL/GenBank/DDBJ databases">
        <title>Coralsnake Venomics: Analyses of Venom Gland Transcriptomes and Proteomes of Six Brazilian Taxa.</title>
        <authorList>
            <person name="Aird S.D."/>
            <person name="Jorge da Silva N."/>
            <person name="Qiu L."/>
            <person name="Villar-Briones A."/>
            <person name="Aparecida-Saddi V."/>
            <person name="Campos-Telles M.P."/>
            <person name="Grau M."/>
            <person name="Mikheyev A.S."/>
        </authorList>
    </citation>
    <scope>NUCLEOTIDE SEQUENCE</scope>
    <source>
        <tissue evidence="2">Venom_gland</tissue>
    </source>
</reference>
<sequence>MKKGTCIWPICLGWYKDSCLGQEVGVVARQLPAELAADLDGEEVGEVLGPVLESGENSDGCSASEAETGAGPSDISQLPSESEISGEEEQLEPVPDVRMCRAVRRGEQLRNRG</sequence>
<organism evidence="2">
    <name type="scientific">Micrurus surinamensis</name>
    <name type="common">Surinam coral snake</name>
    <dbReference type="NCBI Taxonomy" id="129470"/>
    <lineage>
        <taxon>Eukaryota</taxon>
        <taxon>Metazoa</taxon>
        <taxon>Chordata</taxon>
        <taxon>Craniata</taxon>
        <taxon>Vertebrata</taxon>
        <taxon>Euteleostomi</taxon>
        <taxon>Lepidosauria</taxon>
        <taxon>Squamata</taxon>
        <taxon>Bifurcata</taxon>
        <taxon>Unidentata</taxon>
        <taxon>Episquamata</taxon>
        <taxon>Toxicofera</taxon>
        <taxon>Serpentes</taxon>
        <taxon>Colubroidea</taxon>
        <taxon>Elapidae</taxon>
        <taxon>Elapinae</taxon>
        <taxon>Micrurus</taxon>
    </lineage>
</organism>
<evidence type="ECO:0000256" key="1">
    <source>
        <dbReference type="SAM" id="MobiDB-lite"/>
    </source>
</evidence>
<name>A0A2D4NR76_MICSU</name>
<dbReference type="AlphaFoldDB" id="A0A2D4NR76"/>
<proteinExistence type="predicted"/>
<evidence type="ECO:0000313" key="2">
    <source>
        <dbReference type="EMBL" id="LAB48234.1"/>
    </source>
</evidence>